<feature type="compositionally biased region" description="Basic and acidic residues" evidence="1">
    <location>
        <begin position="270"/>
        <end position="282"/>
    </location>
</feature>
<evidence type="ECO:0000256" key="1">
    <source>
        <dbReference type="SAM" id="MobiDB-lite"/>
    </source>
</evidence>
<reference evidence="2 3" key="1">
    <citation type="submission" date="2016-03" db="EMBL/GenBank/DDBJ databases">
        <title>Cyphomyrmex costatus WGS genome.</title>
        <authorList>
            <person name="Nygaard S."/>
            <person name="Hu H."/>
            <person name="Boomsma J."/>
            <person name="Zhang G."/>
        </authorList>
    </citation>
    <scope>NUCLEOTIDE SEQUENCE [LARGE SCALE GENOMIC DNA]</scope>
    <source>
        <strain evidence="2">MS0001</strain>
        <tissue evidence="2">Whole body</tissue>
    </source>
</reference>
<evidence type="ECO:0000313" key="3">
    <source>
        <dbReference type="Proteomes" id="UP000078542"/>
    </source>
</evidence>
<organism evidence="2 3">
    <name type="scientific">Cyphomyrmex costatus</name>
    <dbReference type="NCBI Taxonomy" id="456900"/>
    <lineage>
        <taxon>Eukaryota</taxon>
        <taxon>Metazoa</taxon>
        <taxon>Ecdysozoa</taxon>
        <taxon>Arthropoda</taxon>
        <taxon>Hexapoda</taxon>
        <taxon>Insecta</taxon>
        <taxon>Pterygota</taxon>
        <taxon>Neoptera</taxon>
        <taxon>Endopterygota</taxon>
        <taxon>Hymenoptera</taxon>
        <taxon>Apocrita</taxon>
        <taxon>Aculeata</taxon>
        <taxon>Formicoidea</taxon>
        <taxon>Formicidae</taxon>
        <taxon>Myrmicinae</taxon>
        <taxon>Cyphomyrmex</taxon>
    </lineage>
</organism>
<gene>
    <name evidence="2" type="ORF">ALC62_13087</name>
</gene>
<dbReference type="EMBL" id="KQ978223">
    <property type="protein sequence ID" value="KYM96271.1"/>
    <property type="molecule type" value="Genomic_DNA"/>
</dbReference>
<sequence length="452" mass="52646">MELYKRIPANAYRNIGLYHHGEFCSNCGQNEPEDLPRNVVMHKRKTRNYEKHCPSCHCPPERRRFSSPSRPRTLENVEAMIDQCERVFTEPISSAIKKSQSSPLSQKLYWHDYQTDIHPRCSKRPLQSRRQRRFEHDRYLFRMKGDAANSELTNEDIVACSKYARAIPVKSSLKKHRHCKQLERSPDERECSDAESEVSVKYIPRTVQLRKSRALDSEPRRRYVGIGDGEYVAETRNESDVESQEVRSLVLSLEDLERLKRGNGEATVSEDDKKLERRRPENLARTVKSRKTGDAGSKSSTMIDQSINRLTKELVLNEPERLAKLDLHATKTRILESIDRMLGTTDDTKNDVPMQQEQTEQESLEKITRELQENGWQLLFNGLTIRRNSTSRRIVRLECLNHIRQQLDKLYALESTLDNCPPKLQSLSSCDMPRNEERQQSQHQLEQKTADS</sequence>
<evidence type="ECO:0000313" key="2">
    <source>
        <dbReference type="EMBL" id="KYM96271.1"/>
    </source>
</evidence>
<feature type="region of interest" description="Disordered" evidence="1">
    <location>
        <begin position="427"/>
        <end position="452"/>
    </location>
</feature>
<proteinExistence type="predicted"/>
<dbReference type="Proteomes" id="UP000078542">
    <property type="component" value="Unassembled WGS sequence"/>
</dbReference>
<keyword evidence="3" id="KW-1185">Reference proteome</keyword>
<dbReference type="AlphaFoldDB" id="A0A151IAG1"/>
<feature type="compositionally biased region" description="Basic and acidic residues" evidence="1">
    <location>
        <begin position="433"/>
        <end position="452"/>
    </location>
</feature>
<name>A0A151IAG1_9HYME</name>
<protein>
    <submittedName>
        <fullName evidence="2">Uncharacterized protein</fullName>
    </submittedName>
</protein>
<accession>A0A151IAG1</accession>
<feature type="region of interest" description="Disordered" evidence="1">
    <location>
        <begin position="263"/>
        <end position="302"/>
    </location>
</feature>